<evidence type="ECO:0000256" key="4">
    <source>
        <dbReference type="ARBA" id="ARBA00022741"/>
    </source>
</evidence>
<dbReference type="EC" id="6.3.5.4" evidence="3"/>
<dbReference type="SUPFAM" id="SSF52402">
    <property type="entry name" value="Adenine nucleotide alpha hydrolases-like"/>
    <property type="match status" value="1"/>
</dbReference>
<dbReference type="GO" id="GO:0005524">
    <property type="term" value="F:ATP binding"/>
    <property type="evidence" value="ECO:0007669"/>
    <property type="project" value="UniProtKB-KW"/>
</dbReference>
<comment type="catalytic activity">
    <reaction evidence="7">
        <text>L-aspartate + L-glutamine + ATP + H2O = L-asparagine + L-glutamate + AMP + diphosphate + H(+)</text>
        <dbReference type="Rhea" id="RHEA:12228"/>
        <dbReference type="ChEBI" id="CHEBI:15377"/>
        <dbReference type="ChEBI" id="CHEBI:15378"/>
        <dbReference type="ChEBI" id="CHEBI:29985"/>
        <dbReference type="ChEBI" id="CHEBI:29991"/>
        <dbReference type="ChEBI" id="CHEBI:30616"/>
        <dbReference type="ChEBI" id="CHEBI:33019"/>
        <dbReference type="ChEBI" id="CHEBI:58048"/>
        <dbReference type="ChEBI" id="CHEBI:58359"/>
        <dbReference type="ChEBI" id="CHEBI:456215"/>
        <dbReference type="EC" id="6.3.5.4"/>
    </reaction>
</comment>
<dbReference type="Gene3D" id="3.40.50.620">
    <property type="entry name" value="HUPs"/>
    <property type="match status" value="1"/>
</dbReference>
<dbReference type="KEGG" id="cbot:ATE48_05835"/>
<dbReference type="NCBIfam" id="TIGR01536">
    <property type="entry name" value="asn_synth_AEB"/>
    <property type="match status" value="1"/>
</dbReference>
<dbReference type="CDD" id="cd01991">
    <property type="entry name" value="Asn_synthase_B_C"/>
    <property type="match status" value="1"/>
</dbReference>
<dbReference type="SUPFAM" id="SSF56235">
    <property type="entry name" value="N-terminal nucleophile aminohydrolases (Ntn hydrolases)"/>
    <property type="match status" value="1"/>
</dbReference>
<keyword evidence="8" id="KW-0028">Amino-acid biosynthesis</keyword>
<dbReference type="EMBL" id="CP013244">
    <property type="protein sequence ID" value="ANP45471.1"/>
    <property type="molecule type" value="Genomic_DNA"/>
</dbReference>
<dbReference type="InterPro" id="IPR051786">
    <property type="entry name" value="ASN_synthetase/amidase"/>
</dbReference>
<evidence type="ECO:0000256" key="10">
    <source>
        <dbReference type="PIRSR" id="PIRSR001589-3"/>
    </source>
</evidence>
<dbReference type="InterPro" id="IPR006426">
    <property type="entry name" value="Asn_synth_AEB"/>
</dbReference>
<keyword evidence="5 9" id="KW-0067">ATP-binding</keyword>
<dbReference type="RefSeq" id="WP_066768834.1">
    <property type="nucleotide sequence ID" value="NZ_CP013244.1"/>
</dbReference>
<feature type="active site" description="For GATase activity" evidence="8">
    <location>
        <position position="2"/>
    </location>
</feature>
<dbReference type="InterPro" id="IPR017932">
    <property type="entry name" value="GATase_2_dom"/>
</dbReference>
<dbReference type="Pfam" id="PF00733">
    <property type="entry name" value="Asn_synthase"/>
    <property type="match status" value="1"/>
</dbReference>
<feature type="site" description="Important for beta-aspartyl-AMP intermediate formation" evidence="10">
    <location>
        <position position="372"/>
    </location>
</feature>
<dbReference type="Proteomes" id="UP000092498">
    <property type="component" value="Chromosome"/>
</dbReference>
<reference evidence="12 13" key="1">
    <citation type="submission" date="2015-11" db="EMBL/GenBank/DDBJ databases">
        <title>Whole-Genome Sequence of Candidatus Oderbacter manganicum from the National Park Lower Oder Valley, Germany.</title>
        <authorList>
            <person name="Braun B."/>
            <person name="Liere K."/>
            <person name="Szewzyk U."/>
        </authorList>
    </citation>
    <scope>NUCLEOTIDE SEQUENCE [LARGE SCALE GENOMIC DNA]</scope>
    <source>
        <strain evidence="12 13">OTSz_A_272</strain>
    </source>
</reference>
<evidence type="ECO:0000256" key="6">
    <source>
        <dbReference type="ARBA" id="ARBA00022962"/>
    </source>
</evidence>
<dbReference type="InterPro" id="IPR014729">
    <property type="entry name" value="Rossmann-like_a/b/a_fold"/>
</dbReference>
<comment type="pathway">
    <text evidence="1">Amino-acid biosynthesis; L-asparagine biosynthesis; L-asparagine from L-aspartate (L-Gln route): step 1/1.</text>
</comment>
<evidence type="ECO:0000256" key="5">
    <source>
        <dbReference type="ARBA" id="ARBA00022840"/>
    </source>
</evidence>
<feature type="binding site" evidence="9">
    <location>
        <begin position="370"/>
        <end position="371"/>
    </location>
    <ligand>
        <name>ATP</name>
        <dbReference type="ChEBI" id="CHEBI:30616"/>
    </ligand>
</feature>
<dbReference type="Gene3D" id="3.60.20.10">
    <property type="entry name" value="Glutamine Phosphoribosylpyrophosphate, subunit 1, domain 1"/>
    <property type="match status" value="1"/>
</dbReference>
<proteinExistence type="inferred from homology"/>
<dbReference type="OrthoDB" id="9763290at2"/>
<name>A0A1B1AG00_9PROT</name>
<sequence length="639" mass="70685">MCGIVGVVEGRGFEVPRAQVEAGLAAIRYRGPDDQGVWSEDATTFGHLRLSIVDLSPAGRQPMFSADERYAITYNGEIYNHNELRSELDAESAHTWRGSSDTEVLLELISRRGVEAALKKVDGMFAFALWDRREKRIFLARDRFGEKPLYYATRGEGLAFASELAALEQFKALNLKVSRENVARYFTCGYVPSPFSIYEAVYKLPPASLLTWKPGEAVKVQEYWSIDEMARGAIAERRSISMADAVDELDRLLQASVAERMSADVPVGVFLSGGIDSSLVTAAMQKCATMPVTTLTLGFEDPRFNEADHARAIARHLGTNHIEEVVTAEQALSVVTRLGRMYDEPLADSSQIPTYLVSEMARKHVTVALSGDGGDEGFAGYRRHFATPKLWHRMRKVPMRSAARAAINVAPVSALNAGLGFLKSFTDRYGPGGDVGPTLKRVAPWLGATSLINLHELSLEKWPSDGQLVPGVGALNGRDYGFLPESEVDQLCLHDMRNYLPGDILTKVDRASMAVSLETRIPLLDPEVVRFALTLPEELRMKDAKGKLILREALKRYVPEAMFDRPKTGFAPPLESWLLGPLRGWAEDLLSPASLASHGLLDVGRVRDFWARYQRGGTMEEARLWSVLQLQSWAAARGV</sequence>
<dbReference type="PANTHER" id="PTHR43284">
    <property type="entry name" value="ASPARAGINE SYNTHETASE (GLUTAMINE-HYDROLYZING)"/>
    <property type="match status" value="1"/>
</dbReference>
<evidence type="ECO:0000256" key="1">
    <source>
        <dbReference type="ARBA" id="ARBA00005187"/>
    </source>
</evidence>
<comment type="similarity">
    <text evidence="2">Belongs to the asparagine synthetase family.</text>
</comment>
<dbReference type="PIRSF" id="PIRSF001589">
    <property type="entry name" value="Asn_synthetase_glu-h"/>
    <property type="match status" value="1"/>
</dbReference>
<dbReference type="PROSITE" id="PS51278">
    <property type="entry name" value="GATASE_TYPE_2"/>
    <property type="match status" value="1"/>
</dbReference>
<gene>
    <name evidence="12" type="ORF">ATE48_05835</name>
</gene>
<evidence type="ECO:0000259" key="11">
    <source>
        <dbReference type="PROSITE" id="PS51278"/>
    </source>
</evidence>
<protein>
    <recommendedName>
        <fullName evidence="3">asparagine synthase (glutamine-hydrolyzing)</fullName>
        <ecNumber evidence="3">6.3.5.4</ecNumber>
    </recommendedName>
</protein>
<keyword evidence="13" id="KW-1185">Reference proteome</keyword>
<evidence type="ECO:0000256" key="8">
    <source>
        <dbReference type="PIRSR" id="PIRSR001589-1"/>
    </source>
</evidence>
<dbReference type="PANTHER" id="PTHR43284:SF1">
    <property type="entry name" value="ASPARAGINE SYNTHETASE"/>
    <property type="match status" value="1"/>
</dbReference>
<keyword evidence="6 8" id="KW-0315">Glutamine amidotransferase</keyword>
<dbReference type="InParanoid" id="A0A1B1AG00"/>
<organism evidence="12 13">
    <name type="scientific">Candidatus Viadribacter manganicus</name>
    <dbReference type="NCBI Taxonomy" id="1759059"/>
    <lineage>
        <taxon>Bacteria</taxon>
        <taxon>Pseudomonadati</taxon>
        <taxon>Pseudomonadota</taxon>
        <taxon>Alphaproteobacteria</taxon>
        <taxon>Hyphomonadales</taxon>
        <taxon>Hyphomonadaceae</taxon>
        <taxon>Candidatus Viadribacter</taxon>
    </lineage>
</organism>
<accession>A0A1B1AG00</accession>
<evidence type="ECO:0000256" key="2">
    <source>
        <dbReference type="ARBA" id="ARBA00005752"/>
    </source>
</evidence>
<dbReference type="STRING" id="1759059.ATE48_05835"/>
<dbReference type="InterPro" id="IPR029055">
    <property type="entry name" value="Ntn_hydrolases_N"/>
</dbReference>
<dbReference type="GO" id="GO:0004066">
    <property type="term" value="F:asparagine synthase (glutamine-hydrolyzing) activity"/>
    <property type="evidence" value="ECO:0007669"/>
    <property type="project" value="UniProtKB-EC"/>
</dbReference>
<evidence type="ECO:0000256" key="9">
    <source>
        <dbReference type="PIRSR" id="PIRSR001589-2"/>
    </source>
</evidence>
<dbReference type="Pfam" id="PF13522">
    <property type="entry name" value="GATase_6"/>
    <property type="match status" value="1"/>
</dbReference>
<dbReference type="InterPro" id="IPR033738">
    <property type="entry name" value="AsnB_N"/>
</dbReference>
<feature type="binding site" evidence="9">
    <location>
        <position position="101"/>
    </location>
    <ligand>
        <name>L-glutamine</name>
        <dbReference type="ChEBI" id="CHEBI:58359"/>
    </ligand>
</feature>
<dbReference type="InterPro" id="IPR001962">
    <property type="entry name" value="Asn_synthase"/>
</dbReference>
<dbReference type="FunCoup" id="A0A1B1AG00">
    <property type="interactions" value="497"/>
</dbReference>
<evidence type="ECO:0000256" key="7">
    <source>
        <dbReference type="ARBA" id="ARBA00048741"/>
    </source>
</evidence>
<keyword evidence="4 9" id="KW-0547">Nucleotide-binding</keyword>
<evidence type="ECO:0000256" key="3">
    <source>
        <dbReference type="ARBA" id="ARBA00012737"/>
    </source>
</evidence>
<dbReference type="AlphaFoldDB" id="A0A1B1AG00"/>
<evidence type="ECO:0000313" key="13">
    <source>
        <dbReference type="Proteomes" id="UP000092498"/>
    </source>
</evidence>
<feature type="domain" description="Glutamine amidotransferase type-2" evidence="11">
    <location>
        <begin position="2"/>
        <end position="215"/>
    </location>
</feature>
<dbReference type="GO" id="GO:0006529">
    <property type="term" value="P:asparagine biosynthetic process"/>
    <property type="evidence" value="ECO:0007669"/>
    <property type="project" value="UniProtKB-KW"/>
</dbReference>
<dbReference type="CDD" id="cd00712">
    <property type="entry name" value="AsnB"/>
    <property type="match status" value="1"/>
</dbReference>
<keyword evidence="8" id="KW-0061">Asparagine biosynthesis</keyword>
<evidence type="ECO:0000313" key="12">
    <source>
        <dbReference type="EMBL" id="ANP45471.1"/>
    </source>
</evidence>
<dbReference type="GO" id="GO:0005829">
    <property type="term" value="C:cytosol"/>
    <property type="evidence" value="ECO:0007669"/>
    <property type="project" value="TreeGrafter"/>
</dbReference>